<dbReference type="InterPro" id="IPR011989">
    <property type="entry name" value="ARM-like"/>
</dbReference>
<evidence type="ECO:0008006" key="3">
    <source>
        <dbReference type="Google" id="ProtNLM"/>
    </source>
</evidence>
<name>W4LI40_ENTF1</name>
<dbReference type="Proteomes" id="UP000019141">
    <property type="component" value="Unassembled WGS sequence"/>
</dbReference>
<dbReference type="Pfam" id="PF13646">
    <property type="entry name" value="HEAT_2"/>
    <property type="match status" value="1"/>
</dbReference>
<organism evidence="1 2">
    <name type="scientific">Entotheonella factor</name>
    <dbReference type="NCBI Taxonomy" id="1429438"/>
    <lineage>
        <taxon>Bacteria</taxon>
        <taxon>Pseudomonadati</taxon>
        <taxon>Nitrospinota/Tectimicrobiota group</taxon>
        <taxon>Candidatus Tectimicrobiota</taxon>
        <taxon>Candidatus Entotheonellia</taxon>
        <taxon>Candidatus Entotheonellales</taxon>
        <taxon>Candidatus Entotheonellaceae</taxon>
        <taxon>Candidatus Entotheonella</taxon>
    </lineage>
</organism>
<comment type="caution">
    <text evidence="1">The sequence shown here is derived from an EMBL/GenBank/DDBJ whole genome shotgun (WGS) entry which is preliminary data.</text>
</comment>
<accession>W4LI40</accession>
<dbReference type="EMBL" id="AZHW01000645">
    <property type="protein sequence ID" value="ETW97584.1"/>
    <property type="molecule type" value="Genomic_DNA"/>
</dbReference>
<dbReference type="InterPro" id="IPR004155">
    <property type="entry name" value="PBS_lyase_HEAT"/>
</dbReference>
<reference evidence="1 2" key="1">
    <citation type="journal article" date="2014" name="Nature">
        <title>An environmental bacterial taxon with a large and distinct metabolic repertoire.</title>
        <authorList>
            <person name="Wilson M.C."/>
            <person name="Mori T."/>
            <person name="Ruckert C."/>
            <person name="Uria A.R."/>
            <person name="Helf M.J."/>
            <person name="Takada K."/>
            <person name="Gernert C."/>
            <person name="Steffens U.A."/>
            <person name="Heycke N."/>
            <person name="Schmitt S."/>
            <person name="Rinke C."/>
            <person name="Helfrich E.J."/>
            <person name="Brachmann A.O."/>
            <person name="Gurgui C."/>
            <person name="Wakimoto T."/>
            <person name="Kracht M."/>
            <person name="Crusemann M."/>
            <person name="Hentschel U."/>
            <person name="Abe I."/>
            <person name="Matsunaga S."/>
            <person name="Kalinowski J."/>
            <person name="Takeyama H."/>
            <person name="Piel J."/>
        </authorList>
    </citation>
    <scope>NUCLEOTIDE SEQUENCE [LARGE SCALE GENOMIC DNA]</scope>
    <source>
        <strain evidence="2">TSY1</strain>
    </source>
</reference>
<sequence length="441" mass="49337">MELETYAQAVEDNYQRLADILLDSTSSSSAVERLLSLELASVPPMKRGYAIWSDGLWAEALACFPTEAFPRLFDTLRTAPDGKDLSLIYKALTMWGDRFAAVLSDWLDTSDVQLQGRAIHGLTLYGELLNTLCDTDEPSLETHLHRENYSELARFKREWEIGIAPSAILSGTPRSTLLQQLIQRLLSATNDAQQIAILRCLRRLGSGSAISVIDMAEPIVATAIATDSRTVEREAVIALCHLARDRAATYMRTHWGQDEQRRHMAAEILGLARNEAAFDMLQELLADPNAETRRKAIASMESFESTEALDILNAIEESDRKTHRQLLRSRNQLKRRLQRRLNSAKAQSGQEAIYTISPLVLLSQAPAKPVFSERALTASITPGLIVDISSSRRYAVELGLFERRTDLYRLSRMGAAVHWVESYVQEGLKQFAARVGDHGLQ</sequence>
<dbReference type="SMART" id="SM00567">
    <property type="entry name" value="EZ_HEAT"/>
    <property type="match status" value="2"/>
</dbReference>
<gene>
    <name evidence="1" type="ORF">ETSY1_22070</name>
</gene>
<dbReference type="AlphaFoldDB" id="W4LI40"/>
<dbReference type="SUPFAM" id="SSF48371">
    <property type="entry name" value="ARM repeat"/>
    <property type="match status" value="1"/>
</dbReference>
<keyword evidence="2" id="KW-1185">Reference proteome</keyword>
<dbReference type="InterPro" id="IPR016024">
    <property type="entry name" value="ARM-type_fold"/>
</dbReference>
<proteinExistence type="predicted"/>
<evidence type="ECO:0000313" key="2">
    <source>
        <dbReference type="Proteomes" id="UP000019141"/>
    </source>
</evidence>
<protein>
    <recommendedName>
        <fullName evidence="3">HEAT repeat domain-containing protein</fullName>
    </recommendedName>
</protein>
<dbReference type="HOGENOM" id="CLU_623601_0_0_7"/>
<evidence type="ECO:0000313" key="1">
    <source>
        <dbReference type="EMBL" id="ETW97584.1"/>
    </source>
</evidence>
<dbReference type="Gene3D" id="1.25.10.10">
    <property type="entry name" value="Leucine-rich Repeat Variant"/>
    <property type="match status" value="1"/>
</dbReference>